<reference evidence="1" key="1">
    <citation type="journal article" date="2022" name="Int. J. Mol. Sci.">
        <title>Draft Genome of Tanacetum Coccineum: Genomic Comparison of Closely Related Tanacetum-Family Plants.</title>
        <authorList>
            <person name="Yamashiro T."/>
            <person name="Shiraishi A."/>
            <person name="Nakayama K."/>
            <person name="Satake H."/>
        </authorList>
    </citation>
    <scope>NUCLEOTIDE SEQUENCE</scope>
</reference>
<protein>
    <recommendedName>
        <fullName evidence="3">Reverse transcriptase zinc-binding domain-containing protein</fullName>
    </recommendedName>
</protein>
<proteinExistence type="predicted"/>
<dbReference type="PANTHER" id="PTHR33116:SF84">
    <property type="entry name" value="RNA-DIRECTED DNA POLYMERASE"/>
    <property type="match status" value="1"/>
</dbReference>
<name>A0ABQ5C119_9ASTR</name>
<reference evidence="1" key="2">
    <citation type="submission" date="2022-01" db="EMBL/GenBank/DDBJ databases">
        <authorList>
            <person name="Yamashiro T."/>
            <person name="Shiraishi A."/>
            <person name="Satake H."/>
            <person name="Nakayama K."/>
        </authorList>
    </citation>
    <scope>NUCLEOTIDE SEQUENCE</scope>
</reference>
<organism evidence="1 2">
    <name type="scientific">Tanacetum coccineum</name>
    <dbReference type="NCBI Taxonomy" id="301880"/>
    <lineage>
        <taxon>Eukaryota</taxon>
        <taxon>Viridiplantae</taxon>
        <taxon>Streptophyta</taxon>
        <taxon>Embryophyta</taxon>
        <taxon>Tracheophyta</taxon>
        <taxon>Spermatophyta</taxon>
        <taxon>Magnoliopsida</taxon>
        <taxon>eudicotyledons</taxon>
        <taxon>Gunneridae</taxon>
        <taxon>Pentapetalae</taxon>
        <taxon>asterids</taxon>
        <taxon>campanulids</taxon>
        <taxon>Asterales</taxon>
        <taxon>Asteraceae</taxon>
        <taxon>Asteroideae</taxon>
        <taxon>Anthemideae</taxon>
        <taxon>Anthemidinae</taxon>
        <taxon>Tanacetum</taxon>
    </lineage>
</organism>
<accession>A0ABQ5C119</accession>
<dbReference type="EMBL" id="BQNB010013783">
    <property type="protein sequence ID" value="GJT20209.1"/>
    <property type="molecule type" value="Genomic_DNA"/>
</dbReference>
<dbReference type="PANTHER" id="PTHR33116">
    <property type="entry name" value="REVERSE TRANSCRIPTASE ZINC-BINDING DOMAIN-CONTAINING PROTEIN-RELATED-RELATED"/>
    <property type="match status" value="1"/>
</dbReference>
<keyword evidence="2" id="KW-1185">Reference proteome</keyword>
<evidence type="ECO:0000313" key="2">
    <source>
        <dbReference type="Proteomes" id="UP001151760"/>
    </source>
</evidence>
<evidence type="ECO:0008006" key="3">
    <source>
        <dbReference type="Google" id="ProtNLM"/>
    </source>
</evidence>
<gene>
    <name evidence="1" type="ORF">Tco_0878915</name>
</gene>
<dbReference type="Proteomes" id="UP001151760">
    <property type="component" value="Unassembled WGS sequence"/>
</dbReference>
<evidence type="ECO:0000313" key="1">
    <source>
        <dbReference type="EMBL" id="GJT20209.1"/>
    </source>
</evidence>
<comment type="caution">
    <text evidence="1">The sequence shown here is derived from an EMBL/GenBank/DDBJ whole genome shotgun (WGS) entry which is preliminary data.</text>
</comment>
<sequence>MVKLLRRFSKVTSSAAQLLINMLIEEYPLDENKPWSKKLHKALKVQVCNGRHGFSNQYKATDAVNINGGFKEENASKVSSFKSWQDMDSHQHLFFQCAYAEQFWKFAMSRMGVQIGQMDWKMIISHMSSLYCGNSIDSVIRRVGFAACVYLIWQERNCRIFRDEKRSIKELTDVFTEIIRMSTVSLKVKRSSAVINVQRKWNVIMNSIFLQTFSEFYVINGCLGPWIRCSWLPEDFMKSCQR</sequence>